<keyword evidence="2" id="KW-0547">Nucleotide-binding</keyword>
<dbReference type="InterPro" id="IPR032675">
    <property type="entry name" value="LRR_dom_sf"/>
</dbReference>
<dbReference type="FunFam" id="3.40.50.300:FF:001091">
    <property type="entry name" value="Probable disease resistance protein At1g61300"/>
    <property type="match status" value="1"/>
</dbReference>
<dbReference type="FunCoup" id="A0A059C3A9">
    <property type="interactions" value="525"/>
</dbReference>
<evidence type="ECO:0008006" key="9">
    <source>
        <dbReference type="Google" id="ProtNLM"/>
    </source>
</evidence>
<dbReference type="InterPro" id="IPR041118">
    <property type="entry name" value="Rx_N"/>
</dbReference>
<dbReference type="InterPro" id="IPR058922">
    <property type="entry name" value="WHD_DRP"/>
</dbReference>
<feature type="domain" description="NB-ARC" evidence="4">
    <location>
        <begin position="172"/>
        <end position="349"/>
    </location>
</feature>
<feature type="domain" description="Disease resistance protein winged helix" evidence="6">
    <location>
        <begin position="434"/>
        <end position="505"/>
    </location>
</feature>
<dbReference type="GO" id="GO:0043531">
    <property type="term" value="F:ADP binding"/>
    <property type="evidence" value="ECO:0007669"/>
    <property type="project" value="InterPro"/>
</dbReference>
<dbReference type="InParanoid" id="A0A059C3A9"/>
<evidence type="ECO:0000259" key="6">
    <source>
        <dbReference type="Pfam" id="PF23559"/>
    </source>
</evidence>
<feature type="domain" description="Disease resistance N-terminal" evidence="5">
    <location>
        <begin position="5"/>
        <end position="86"/>
    </location>
</feature>
<organism evidence="8">
    <name type="scientific">Eucalyptus grandis</name>
    <name type="common">Flooded gum</name>
    <dbReference type="NCBI Taxonomy" id="71139"/>
    <lineage>
        <taxon>Eukaryota</taxon>
        <taxon>Viridiplantae</taxon>
        <taxon>Streptophyta</taxon>
        <taxon>Embryophyta</taxon>
        <taxon>Tracheophyta</taxon>
        <taxon>Spermatophyta</taxon>
        <taxon>Magnoliopsida</taxon>
        <taxon>eudicotyledons</taxon>
        <taxon>Gunneridae</taxon>
        <taxon>Pentapetalae</taxon>
        <taxon>rosids</taxon>
        <taxon>malvids</taxon>
        <taxon>Myrtales</taxon>
        <taxon>Myrtaceae</taxon>
        <taxon>Myrtoideae</taxon>
        <taxon>Eucalypteae</taxon>
        <taxon>Eucalyptus</taxon>
    </lineage>
</organism>
<dbReference type="Pfam" id="PF00931">
    <property type="entry name" value="NB-ARC"/>
    <property type="match status" value="1"/>
</dbReference>
<dbReference type="Pfam" id="PF23598">
    <property type="entry name" value="LRR_14"/>
    <property type="match status" value="1"/>
</dbReference>
<dbReference type="AlphaFoldDB" id="A0A059C3A9"/>
<dbReference type="Gene3D" id="1.10.8.430">
    <property type="entry name" value="Helical domain of apoptotic protease-activating factors"/>
    <property type="match status" value="1"/>
</dbReference>
<evidence type="ECO:0000313" key="8">
    <source>
        <dbReference type="EMBL" id="KCW72847.1"/>
    </source>
</evidence>
<evidence type="ECO:0000256" key="2">
    <source>
        <dbReference type="ARBA" id="ARBA00022741"/>
    </source>
</evidence>
<feature type="domain" description="Disease resistance R13L4/SHOC-2-like LRR" evidence="7">
    <location>
        <begin position="550"/>
        <end position="874"/>
    </location>
</feature>
<keyword evidence="3" id="KW-0611">Plant defense</keyword>
<dbReference type="InterPro" id="IPR044974">
    <property type="entry name" value="Disease_R_plants"/>
</dbReference>
<dbReference type="Gene3D" id="1.10.10.10">
    <property type="entry name" value="Winged helix-like DNA-binding domain superfamily/Winged helix DNA-binding domain"/>
    <property type="match status" value="1"/>
</dbReference>
<name>A0A059C3A9_EUCGR</name>
<dbReference type="PRINTS" id="PR00364">
    <property type="entry name" value="DISEASERSIST"/>
</dbReference>
<dbReference type="Gene3D" id="3.40.50.300">
    <property type="entry name" value="P-loop containing nucleotide triphosphate hydrolases"/>
    <property type="match status" value="1"/>
</dbReference>
<keyword evidence="1" id="KW-0677">Repeat</keyword>
<dbReference type="Gene3D" id="1.20.5.4130">
    <property type="match status" value="1"/>
</dbReference>
<evidence type="ECO:0000259" key="4">
    <source>
        <dbReference type="Pfam" id="PF00931"/>
    </source>
</evidence>
<dbReference type="STRING" id="71139.A0A059C3A9"/>
<dbReference type="SUPFAM" id="SSF52540">
    <property type="entry name" value="P-loop containing nucleoside triphosphate hydrolases"/>
    <property type="match status" value="1"/>
</dbReference>
<dbReference type="InterPro" id="IPR038005">
    <property type="entry name" value="RX-like_CC"/>
</dbReference>
<gene>
    <name evidence="8" type="ORF">EUGRSUZ_E01301</name>
</gene>
<dbReference type="PANTHER" id="PTHR23155">
    <property type="entry name" value="DISEASE RESISTANCE PROTEIN RP"/>
    <property type="match status" value="1"/>
</dbReference>
<evidence type="ECO:0000259" key="7">
    <source>
        <dbReference type="Pfam" id="PF23598"/>
    </source>
</evidence>
<accession>A0A059C3A9</accession>
<dbReference type="GO" id="GO:0006952">
    <property type="term" value="P:defense response"/>
    <property type="evidence" value="ECO:0007669"/>
    <property type="project" value="UniProtKB-KW"/>
</dbReference>
<dbReference type="CDD" id="cd14798">
    <property type="entry name" value="RX-CC_like"/>
    <property type="match status" value="1"/>
</dbReference>
<dbReference type="GO" id="GO:0051707">
    <property type="term" value="P:response to other organism"/>
    <property type="evidence" value="ECO:0007669"/>
    <property type="project" value="UniProtKB-ARBA"/>
</dbReference>
<reference evidence="8" key="1">
    <citation type="submission" date="2013-07" db="EMBL/GenBank/DDBJ databases">
        <title>The genome of Eucalyptus grandis.</title>
        <authorList>
            <person name="Schmutz J."/>
            <person name="Hayes R."/>
            <person name="Myburg A."/>
            <person name="Tuskan G."/>
            <person name="Grattapaglia D."/>
            <person name="Rokhsar D.S."/>
        </authorList>
    </citation>
    <scope>NUCLEOTIDE SEQUENCE</scope>
    <source>
        <tissue evidence="8">Leaf extractions</tissue>
    </source>
</reference>
<dbReference type="InterPro" id="IPR042197">
    <property type="entry name" value="Apaf_helical"/>
</dbReference>
<sequence length="950" mass="109293">MANIAVNYLVNKLKDFLENGVLVSGAEEEVTLVKRQLDNVRAFLRIADSLEERDEEVKVWVKQLREIAYDTEDSLDEFKLLLAHDHGIGFPGLLSKMSCCIKNMKGRYRIVSEMKSINSRIRNIYDGHWRVRDKLNKVEHRYGSSKPDDTWQDQRGNALLLDKAELVGISEPTKKLVGWLIEGASTRQVISVVGMGGLGKTTLVKQVYEDPEVKKHFMVRAWTTLSQSPNIEEILQGMVRQIMRHTQQPVPPIEDNVDRLYQKMIIKDLLQNARYLIIIDDAWRMNDWDAIKHALPNNNCGSRIIITSRNSDLAHTSCGEFGGMVYKMEPLPAEESWKLFCAKTFQGNSCPHHLEETCRLILRKCKGLPLAIVAISGVLVSKDTRKKDEWDLVRQSLHTEVNCNDKFRTFKRVLSLSFDDLPYYLKSCFLHLSVFPRGYLISCGKLIRQWIAEGFVDKKEGMTVEEVARDYLYELINRSLIEVAAQRGDGRIMYCSVHDFLLDIITSKSSNHGFAETAIDKHHKWPDKVRRLSIQNGQQAMQQRRSLSRLRSLYMFGVERSSTDAVLGSEMRLLTVLDLQTAPLTRIPAQVAEWCHMRYLSFRYSKVRTVPNSIAKLQNLETLDLKQTYVTELPVEILKLQQLRHLLIYRYRWYSNGWYSNCGFKCPEEIGALQSLQKISFIRVGNERNSSLIRELGKLKQLNRLGIVKLRKESARELCSSIEKLTKLQALSISSVDENEIIDLQPLSTPPSFLQRLYLTGRLGALPRWISSLDSLMVLKLKHSQLKDSPLSSLGNLPNLVNLQLIQAYEGTKLRFNANSFLKLQVLSLGCFDKLKCVEVEKGSMPCLESLLIRSCKLMEELPSGIEQLEKLTRLRFINMPDEFVKKLTQDGQDDYYLKLAHVPEVYYGYWRRSRGRFAHRSLCVRSVEFPPCSKWAAEPRMQYNASPEV</sequence>
<dbReference type="PANTHER" id="PTHR23155:SF1205">
    <property type="entry name" value="DISEASE RESISTANCE PROTEIN RPM1"/>
    <property type="match status" value="1"/>
</dbReference>
<evidence type="ECO:0000256" key="1">
    <source>
        <dbReference type="ARBA" id="ARBA00022737"/>
    </source>
</evidence>
<dbReference type="Gramene" id="KCW72847">
    <property type="protein sequence ID" value="KCW72847"/>
    <property type="gene ID" value="EUGRSUZ_E01301"/>
</dbReference>
<dbReference type="Pfam" id="PF23559">
    <property type="entry name" value="WHD_DRP"/>
    <property type="match status" value="1"/>
</dbReference>
<dbReference type="FunFam" id="1.10.10.10:FF:000322">
    <property type="entry name" value="Probable disease resistance protein At1g63360"/>
    <property type="match status" value="1"/>
</dbReference>
<evidence type="ECO:0000259" key="5">
    <source>
        <dbReference type="Pfam" id="PF18052"/>
    </source>
</evidence>
<dbReference type="InterPro" id="IPR055414">
    <property type="entry name" value="LRR_R13L4/SHOC2-like"/>
</dbReference>
<proteinExistence type="predicted"/>
<dbReference type="OMA" id="DAWRMND"/>
<dbReference type="SUPFAM" id="SSF52058">
    <property type="entry name" value="L domain-like"/>
    <property type="match status" value="1"/>
</dbReference>
<dbReference type="Pfam" id="PF18052">
    <property type="entry name" value="Rx_N"/>
    <property type="match status" value="1"/>
</dbReference>
<evidence type="ECO:0000256" key="3">
    <source>
        <dbReference type="ARBA" id="ARBA00022821"/>
    </source>
</evidence>
<protein>
    <recommendedName>
        <fullName evidence="9">Disease resistance protein RPM1-like</fullName>
    </recommendedName>
</protein>
<dbReference type="InterPro" id="IPR027417">
    <property type="entry name" value="P-loop_NTPase"/>
</dbReference>
<dbReference type="eggNOG" id="KOG4658">
    <property type="taxonomic scope" value="Eukaryota"/>
</dbReference>
<dbReference type="Gene3D" id="3.80.10.10">
    <property type="entry name" value="Ribonuclease Inhibitor"/>
    <property type="match status" value="1"/>
</dbReference>
<dbReference type="InterPro" id="IPR002182">
    <property type="entry name" value="NB-ARC"/>
</dbReference>
<dbReference type="InterPro" id="IPR036388">
    <property type="entry name" value="WH-like_DNA-bd_sf"/>
</dbReference>
<dbReference type="EMBL" id="KK198757">
    <property type="protein sequence ID" value="KCW72847.1"/>
    <property type="molecule type" value="Genomic_DNA"/>
</dbReference>